<sequence>MCLLRPLPRPPRHVLQQSPRPTSPRWQFVVAFNRPRPGRVVPNPAPPEEAVAEYKRRYGRTPPKGFERWVTFALEHGSTIIDDFDQIERDLEPYRTPEAQRVVRLLGEDIYGWSGLVRIAIQNGTMIQSDSYIYDQQWKDLIQPFEHALPDTVLYLNQLDEPRVLASAGPPPSEVTFKDRSGDSITDLITESCSQLPRKSTGYWGPQKDICQSSNPEKLHGLISSPSSLLYTNSLAPILSIGKMSAFRDISIPCPCYLMHGISNSYSPPFMSKVPQVYWRGSTTGSHPSRFTWKHGHRERFISFTNSLRQAANILDAGQYLIRTPNTAEQKRLSLFKDVFDIKVGNYIQCEDDICLDMEQALGPTDREPEDTSMAYRFLYDIDGNSMSTRFYRLLSQKAVVLKQTWFQEWHDDRLIPWAHFIPVSMTMEELPDLLNYLINDPEGEKLSEQIAEAAYAQSHHTLRQVDMSIYLYRLFLEMAGLFGPKRSEDPKIVREETASEEITNNL</sequence>
<protein>
    <recommendedName>
        <fullName evidence="1">Glycosyl transferase CAP10 domain-containing protein</fullName>
    </recommendedName>
</protein>
<dbReference type="EMBL" id="JAPQKO010000005">
    <property type="protein sequence ID" value="KAJ5161946.1"/>
    <property type="molecule type" value="Genomic_DNA"/>
</dbReference>
<comment type="caution">
    <text evidence="2">The sequence shown here is derived from an EMBL/GenBank/DDBJ whole genome shotgun (WGS) entry which is preliminary data.</text>
</comment>
<gene>
    <name evidence="2" type="ORF">N7492_007338</name>
</gene>
<evidence type="ECO:0000313" key="3">
    <source>
        <dbReference type="Proteomes" id="UP001146351"/>
    </source>
</evidence>
<dbReference type="PANTHER" id="PTHR12203:SF118">
    <property type="entry name" value="BETA-1,2-XYLOSYLTRANSFERASE 1"/>
    <property type="match status" value="1"/>
</dbReference>
<feature type="domain" description="Glycosyl transferase CAP10" evidence="1">
    <location>
        <begin position="209"/>
        <end position="489"/>
    </location>
</feature>
<reference evidence="2" key="1">
    <citation type="submission" date="2022-11" db="EMBL/GenBank/DDBJ databases">
        <authorList>
            <person name="Petersen C."/>
        </authorList>
    </citation>
    <scope>NUCLEOTIDE SEQUENCE</scope>
    <source>
        <strain evidence="2">IBT 21917</strain>
    </source>
</reference>
<dbReference type="Pfam" id="PF05686">
    <property type="entry name" value="Glyco_transf_90"/>
    <property type="match status" value="1"/>
</dbReference>
<evidence type="ECO:0000259" key="1">
    <source>
        <dbReference type="SMART" id="SM00672"/>
    </source>
</evidence>
<proteinExistence type="predicted"/>
<dbReference type="AlphaFoldDB" id="A0A9W9I243"/>
<dbReference type="PANTHER" id="PTHR12203">
    <property type="entry name" value="KDEL LYS-ASP-GLU-LEU CONTAINING - RELATED"/>
    <property type="match status" value="1"/>
</dbReference>
<dbReference type="SMART" id="SM00672">
    <property type="entry name" value="CAP10"/>
    <property type="match status" value="1"/>
</dbReference>
<name>A0A9W9I243_9EURO</name>
<dbReference type="Proteomes" id="UP001146351">
    <property type="component" value="Unassembled WGS sequence"/>
</dbReference>
<organism evidence="2 3">
    <name type="scientific">Penicillium capsulatum</name>
    <dbReference type="NCBI Taxonomy" id="69766"/>
    <lineage>
        <taxon>Eukaryota</taxon>
        <taxon>Fungi</taxon>
        <taxon>Dikarya</taxon>
        <taxon>Ascomycota</taxon>
        <taxon>Pezizomycotina</taxon>
        <taxon>Eurotiomycetes</taxon>
        <taxon>Eurotiomycetidae</taxon>
        <taxon>Eurotiales</taxon>
        <taxon>Aspergillaceae</taxon>
        <taxon>Penicillium</taxon>
    </lineage>
</organism>
<dbReference type="OrthoDB" id="202415at2759"/>
<accession>A0A9W9I243</accession>
<evidence type="ECO:0000313" key="2">
    <source>
        <dbReference type="EMBL" id="KAJ5161946.1"/>
    </source>
</evidence>
<dbReference type="InterPro" id="IPR006598">
    <property type="entry name" value="CAP10"/>
</dbReference>
<keyword evidence="3" id="KW-1185">Reference proteome</keyword>
<reference evidence="2" key="2">
    <citation type="journal article" date="2023" name="IMA Fungus">
        <title>Comparative genomic study of the Penicillium genus elucidates a diverse pangenome and 15 lateral gene transfer events.</title>
        <authorList>
            <person name="Petersen C."/>
            <person name="Sorensen T."/>
            <person name="Nielsen M.R."/>
            <person name="Sondergaard T.E."/>
            <person name="Sorensen J.L."/>
            <person name="Fitzpatrick D.A."/>
            <person name="Frisvad J.C."/>
            <person name="Nielsen K.L."/>
        </authorList>
    </citation>
    <scope>NUCLEOTIDE SEQUENCE</scope>
    <source>
        <strain evidence="2">IBT 21917</strain>
    </source>
</reference>
<dbReference type="InterPro" id="IPR051091">
    <property type="entry name" value="O-Glucosyltr/Glycosyltrsf_90"/>
</dbReference>